<keyword evidence="2" id="KW-1185">Reference proteome</keyword>
<dbReference type="InterPro" id="IPR014719">
    <property type="entry name" value="Ribosomal_bL12_C/ClpS-like"/>
</dbReference>
<accession>A0A8X7WF59</accession>
<dbReference type="EMBL" id="JAAMPC010000002">
    <property type="protein sequence ID" value="KAG2327253.1"/>
    <property type="molecule type" value="Genomic_DNA"/>
</dbReference>
<reference evidence="1 2" key="1">
    <citation type="submission" date="2020-02" db="EMBL/GenBank/DDBJ databases">
        <authorList>
            <person name="Ma Q."/>
            <person name="Huang Y."/>
            <person name="Song X."/>
            <person name="Pei D."/>
        </authorList>
    </citation>
    <scope>NUCLEOTIDE SEQUENCE [LARGE SCALE GENOMIC DNA]</scope>
    <source>
        <strain evidence="1">Sxm20200214</strain>
        <tissue evidence="1">Leaf</tissue>
    </source>
</reference>
<dbReference type="SUPFAM" id="SSF54736">
    <property type="entry name" value="ClpS-like"/>
    <property type="match status" value="1"/>
</dbReference>
<gene>
    <name evidence="1" type="ORF">Bca52824_009981</name>
</gene>
<proteinExistence type="predicted"/>
<dbReference type="Proteomes" id="UP000886595">
    <property type="component" value="Unassembled WGS sequence"/>
</dbReference>
<organism evidence="1 2">
    <name type="scientific">Brassica carinata</name>
    <name type="common">Ethiopian mustard</name>
    <name type="synonym">Abyssinian cabbage</name>
    <dbReference type="NCBI Taxonomy" id="52824"/>
    <lineage>
        <taxon>Eukaryota</taxon>
        <taxon>Viridiplantae</taxon>
        <taxon>Streptophyta</taxon>
        <taxon>Embryophyta</taxon>
        <taxon>Tracheophyta</taxon>
        <taxon>Spermatophyta</taxon>
        <taxon>Magnoliopsida</taxon>
        <taxon>eudicotyledons</taxon>
        <taxon>Gunneridae</taxon>
        <taxon>Pentapetalae</taxon>
        <taxon>rosids</taxon>
        <taxon>malvids</taxon>
        <taxon>Brassicales</taxon>
        <taxon>Brassicaceae</taxon>
        <taxon>Brassiceae</taxon>
        <taxon>Brassica</taxon>
    </lineage>
</organism>
<dbReference type="OrthoDB" id="1088927at2759"/>
<dbReference type="AlphaFoldDB" id="A0A8X7WF59"/>
<name>A0A8X7WF59_BRACI</name>
<evidence type="ECO:0000313" key="1">
    <source>
        <dbReference type="EMBL" id="KAG2327253.1"/>
    </source>
</evidence>
<comment type="caution">
    <text evidence="1">The sequence shown here is derived from an EMBL/GenBank/DDBJ whole genome shotgun (WGS) entry which is preliminary data.</text>
</comment>
<protein>
    <submittedName>
        <fullName evidence="1">Uncharacterized protein</fullName>
    </submittedName>
</protein>
<evidence type="ECO:0000313" key="2">
    <source>
        <dbReference type="Proteomes" id="UP000886595"/>
    </source>
</evidence>
<sequence>MKFEESNFYPVLREVAWAKSTQVDKTVMYQFYMSESYEIVLDVPSIVKQYVTKEEAEDLVAKINAAGGVEEVDEEEG</sequence>